<evidence type="ECO:0000313" key="9">
    <source>
        <dbReference type="EMBL" id="KEI69970.1"/>
    </source>
</evidence>
<evidence type="ECO:0000256" key="2">
    <source>
        <dbReference type="ARBA" id="ARBA00022692"/>
    </source>
</evidence>
<dbReference type="GO" id="GO:0008610">
    <property type="term" value="P:lipid biosynthetic process"/>
    <property type="evidence" value="ECO:0007669"/>
    <property type="project" value="InterPro"/>
</dbReference>
<evidence type="ECO:0000256" key="5">
    <source>
        <dbReference type="ARBA" id="ARBA00023098"/>
    </source>
</evidence>
<feature type="transmembrane region" description="Helical" evidence="7">
    <location>
        <begin position="379"/>
        <end position="401"/>
    </location>
</feature>
<gene>
    <name evidence="9" type="ORF">GV64_03710</name>
</gene>
<evidence type="ECO:0000256" key="7">
    <source>
        <dbReference type="SAM" id="Phobius"/>
    </source>
</evidence>
<dbReference type="PANTHER" id="PTHR21624">
    <property type="entry name" value="STEROL DESATURASE-RELATED PROTEIN"/>
    <property type="match status" value="1"/>
</dbReference>
<comment type="caution">
    <text evidence="9">The sequence shown here is derived from an EMBL/GenBank/DDBJ whole genome shotgun (WGS) entry which is preliminary data.</text>
</comment>
<keyword evidence="6 7" id="KW-0472">Membrane</keyword>
<dbReference type="Proteomes" id="UP000027997">
    <property type="component" value="Unassembled WGS sequence"/>
</dbReference>
<feature type="transmembrane region" description="Helical" evidence="7">
    <location>
        <begin position="298"/>
        <end position="317"/>
    </location>
</feature>
<dbReference type="InterPro" id="IPR006694">
    <property type="entry name" value="Fatty_acid_hydroxylase"/>
</dbReference>
<feature type="transmembrane region" description="Helical" evidence="7">
    <location>
        <begin position="36"/>
        <end position="60"/>
    </location>
</feature>
<evidence type="ECO:0000256" key="3">
    <source>
        <dbReference type="ARBA" id="ARBA00022989"/>
    </source>
</evidence>
<reference evidence="9 10" key="1">
    <citation type="submission" date="2014-06" db="EMBL/GenBank/DDBJ databases">
        <title>Whole Genome Sequences of Three Symbiotic Endozoicomonas Bacteria.</title>
        <authorList>
            <person name="Neave M.J."/>
            <person name="Apprill A."/>
            <person name="Voolstra C.R."/>
        </authorList>
    </citation>
    <scope>NUCLEOTIDE SEQUENCE [LARGE SCALE GENOMIC DNA]</scope>
    <source>
        <strain evidence="9 10">DSM 22380</strain>
    </source>
</reference>
<evidence type="ECO:0000256" key="4">
    <source>
        <dbReference type="ARBA" id="ARBA00023002"/>
    </source>
</evidence>
<evidence type="ECO:0000313" key="10">
    <source>
        <dbReference type="Proteomes" id="UP000027997"/>
    </source>
</evidence>
<name>A0A081K744_9GAMM</name>
<feature type="transmembrane region" description="Helical" evidence="7">
    <location>
        <begin position="131"/>
        <end position="157"/>
    </location>
</feature>
<dbReference type="AlphaFoldDB" id="A0A081K744"/>
<accession>A0A081K744</accession>
<feature type="transmembrane region" description="Helical" evidence="7">
    <location>
        <begin position="6"/>
        <end position="24"/>
    </location>
</feature>
<dbReference type="Pfam" id="PF04116">
    <property type="entry name" value="FA_hydroxylase"/>
    <property type="match status" value="1"/>
</dbReference>
<dbReference type="InterPro" id="IPR051689">
    <property type="entry name" value="Sterol_desaturase/TMEM195"/>
</dbReference>
<keyword evidence="4" id="KW-0560">Oxidoreductase</keyword>
<dbReference type="GO" id="GO:0050479">
    <property type="term" value="F:glyceryl-ether monooxygenase activity"/>
    <property type="evidence" value="ECO:0007669"/>
    <property type="project" value="TreeGrafter"/>
</dbReference>
<dbReference type="GO" id="GO:0016020">
    <property type="term" value="C:membrane"/>
    <property type="evidence" value="ECO:0007669"/>
    <property type="project" value="GOC"/>
</dbReference>
<evidence type="ECO:0000256" key="6">
    <source>
        <dbReference type="ARBA" id="ARBA00023136"/>
    </source>
</evidence>
<comment type="subcellular location">
    <subcellularLocation>
        <location evidence="1">Endomembrane system</location>
        <topology evidence="1">Multi-pass membrane protein</topology>
    </subcellularLocation>
</comment>
<dbReference type="STRING" id="305900.GV64_03710"/>
<evidence type="ECO:0000259" key="8">
    <source>
        <dbReference type="Pfam" id="PF04116"/>
    </source>
</evidence>
<feature type="transmembrane region" description="Helical" evidence="7">
    <location>
        <begin position="323"/>
        <end position="344"/>
    </location>
</feature>
<keyword evidence="2 7" id="KW-0812">Transmembrane</keyword>
<sequence length="417" mass="48212">MNPIVYAIPIFFLMILIEVITTIIRKKDYYRVNDAINSLSTGMLNVTTGVIFKLGIYTLIYNHAALFSFDGDTLWVWTLGFLLQDFFYYWNHRKGHEINLLWAAHSVHHQSEEYNLTTALRQTSTGFLFSWVFYLPMAIFGIPPHIFLTVSLFNLLYQYWVHTRHIPKLGWLELLFVTPSNHRVHHAKNRKYLDKNYGGVLIIWDRLFGTFIEEDESYEAIRYGTLKPLRSWNPVWANLHLYTEMFRDAIKTKSWKAKLTLWFRRTGYRPADVATPMKMPDIHIYENYNPEASKGLKVYSLIHFAILVLATTVFMAISHNTPYGFNTLWTIVLALNLICIGWLLEKHTGLIIVEAIRFVLSGATIFVSNGIWIDLIPGWTWQFIITSGTVSLLVLQTSGIAKPVSYREGNSARAAGS</sequence>
<evidence type="ECO:0000256" key="1">
    <source>
        <dbReference type="ARBA" id="ARBA00004127"/>
    </source>
</evidence>
<organism evidence="9 10">
    <name type="scientific">Endozoicomonas elysicola</name>
    <dbReference type="NCBI Taxonomy" id="305900"/>
    <lineage>
        <taxon>Bacteria</taxon>
        <taxon>Pseudomonadati</taxon>
        <taxon>Pseudomonadota</taxon>
        <taxon>Gammaproteobacteria</taxon>
        <taxon>Oceanospirillales</taxon>
        <taxon>Endozoicomonadaceae</taxon>
        <taxon>Endozoicomonas</taxon>
    </lineage>
</organism>
<feature type="domain" description="Fatty acid hydroxylase" evidence="8">
    <location>
        <begin position="77"/>
        <end position="210"/>
    </location>
</feature>
<dbReference type="EMBL" id="JOJP01000001">
    <property type="protein sequence ID" value="KEI69970.1"/>
    <property type="molecule type" value="Genomic_DNA"/>
</dbReference>
<dbReference type="RefSeq" id="WP_020584536.1">
    <property type="nucleotide sequence ID" value="NZ_JOJP01000001.1"/>
</dbReference>
<keyword evidence="3 7" id="KW-1133">Transmembrane helix</keyword>
<keyword evidence="5" id="KW-0443">Lipid metabolism</keyword>
<dbReference type="GO" id="GO:0005506">
    <property type="term" value="F:iron ion binding"/>
    <property type="evidence" value="ECO:0007669"/>
    <property type="project" value="InterPro"/>
</dbReference>
<proteinExistence type="predicted"/>
<protein>
    <submittedName>
        <fullName evidence="9">Membrane protein</fullName>
    </submittedName>
</protein>
<keyword evidence="10" id="KW-1185">Reference proteome</keyword>
<dbReference type="GO" id="GO:0012505">
    <property type="term" value="C:endomembrane system"/>
    <property type="evidence" value="ECO:0007669"/>
    <property type="project" value="UniProtKB-SubCell"/>
</dbReference>
<dbReference type="eggNOG" id="COG3000">
    <property type="taxonomic scope" value="Bacteria"/>
</dbReference>
<feature type="transmembrane region" description="Helical" evidence="7">
    <location>
        <begin position="351"/>
        <end position="373"/>
    </location>
</feature>
<dbReference type="PANTHER" id="PTHR21624:SF1">
    <property type="entry name" value="ALKYLGLYCEROL MONOOXYGENASE"/>
    <property type="match status" value="1"/>
</dbReference>
<dbReference type="GO" id="GO:0006643">
    <property type="term" value="P:membrane lipid metabolic process"/>
    <property type="evidence" value="ECO:0007669"/>
    <property type="project" value="TreeGrafter"/>
</dbReference>